<dbReference type="Proteomes" id="UP000004063">
    <property type="component" value="Chromosome"/>
</dbReference>
<gene>
    <name evidence="1" type="ORF">HMPREF0391_10484</name>
</gene>
<dbReference type="EMBL" id="ACHM02000001">
    <property type="protein sequence ID" value="EFH94116.1"/>
    <property type="molecule type" value="Genomic_DNA"/>
</dbReference>
<evidence type="ECO:0008006" key="2">
    <source>
        <dbReference type="Google" id="ProtNLM"/>
    </source>
</evidence>
<dbReference type="SUPFAM" id="SSF54427">
    <property type="entry name" value="NTF2-like"/>
    <property type="match status" value="1"/>
</dbReference>
<comment type="caution">
    <text evidence="1">The sequence shown here is derived from an EMBL/GenBank/DDBJ whole genome shotgun (WGS) entry which is preliminary data.</text>
</comment>
<proteinExistence type="predicted"/>
<reference evidence="1" key="1">
    <citation type="submission" date="2010-05" db="EMBL/GenBank/DDBJ databases">
        <authorList>
            <person name="Muzny D."/>
            <person name="Qin X."/>
            <person name="Buhay C."/>
            <person name="Dugan-Rocha S."/>
            <person name="Ding Y."/>
            <person name="Chen G."/>
            <person name="Hawes A."/>
            <person name="Holder M."/>
            <person name="Jhangiani S."/>
            <person name="Johnson A."/>
            <person name="Khan Z."/>
            <person name="Li Z."/>
            <person name="Liu W."/>
            <person name="Liu X."/>
            <person name="Perez L."/>
            <person name="Shen H."/>
            <person name="Wang Q."/>
            <person name="Watt J."/>
            <person name="Xi L."/>
            <person name="Xin Y."/>
            <person name="Zhou J."/>
            <person name="Deng J."/>
            <person name="Jiang H."/>
            <person name="Liu Y."/>
            <person name="Qu J."/>
            <person name="Song X.-Z."/>
            <person name="Zhang L."/>
            <person name="Villasana D."/>
            <person name="Johnson A."/>
            <person name="Liu J."/>
            <person name="Liyanage D."/>
            <person name="Lorensuhewa L."/>
            <person name="Robinson T."/>
            <person name="Song A."/>
            <person name="Song B.-B."/>
            <person name="Dinh H."/>
            <person name="Thornton R."/>
            <person name="Coyle M."/>
            <person name="Francisco L."/>
            <person name="Jackson L."/>
            <person name="Javaid M."/>
            <person name="Korchina V."/>
            <person name="Kovar C."/>
            <person name="Mata R."/>
            <person name="Mathew T."/>
            <person name="Ngo R."/>
            <person name="Nguyen L."/>
            <person name="Nguyen N."/>
            <person name="Okwuonu G."/>
            <person name="Ongeri F."/>
            <person name="Pham C."/>
            <person name="Simmons D."/>
            <person name="Wilczek-Boney K."/>
            <person name="Hale W."/>
            <person name="Jakkamsetti A."/>
            <person name="Pham P."/>
            <person name="Ruth R."/>
            <person name="San Lucas F."/>
            <person name="Warren J."/>
            <person name="Zhang J."/>
            <person name="Zhao Z."/>
            <person name="Zhou C."/>
            <person name="Zhu D."/>
            <person name="Lee S."/>
            <person name="Bess C."/>
            <person name="Blankenburg K."/>
            <person name="Forbes L."/>
            <person name="Fu Q."/>
            <person name="Gubbala S."/>
            <person name="Hirani K."/>
            <person name="Jayaseelan J.C."/>
            <person name="Lara F."/>
            <person name="Munidasa M."/>
            <person name="Palculict T."/>
            <person name="Patil S."/>
            <person name="Pu L.-L."/>
            <person name="Saada N."/>
            <person name="Tang L."/>
            <person name="Weissenberger G."/>
            <person name="Zhu Y."/>
            <person name="Hemphill L."/>
            <person name="Shang Y."/>
            <person name="Youmans B."/>
            <person name="Ayvaz T."/>
            <person name="Ross M."/>
            <person name="Santibanez J."/>
            <person name="Aqrawi P."/>
            <person name="Gross S."/>
            <person name="Joshi V."/>
            <person name="Fowler G."/>
            <person name="Nazareth L."/>
            <person name="Reid J."/>
            <person name="Worley K."/>
            <person name="Petrosino J."/>
            <person name="Highlander S."/>
            <person name="Gibbs R."/>
        </authorList>
    </citation>
    <scope>NUCLEOTIDE SEQUENCE [LARGE SCALE GENOMIC DNA]</scope>
    <source>
        <strain evidence="1">ATCC 53516</strain>
    </source>
</reference>
<organism evidence="1">
    <name type="scientific">Finegoldia magna ATCC 53516</name>
    <dbReference type="NCBI Taxonomy" id="525282"/>
    <lineage>
        <taxon>Bacteria</taxon>
        <taxon>Bacillati</taxon>
        <taxon>Bacillota</taxon>
        <taxon>Tissierellia</taxon>
        <taxon>Tissierellales</taxon>
        <taxon>Peptoniphilaceae</taxon>
        <taxon>Finegoldia</taxon>
    </lineage>
</organism>
<dbReference type="STRING" id="525282.HMPREF0391_10484"/>
<protein>
    <recommendedName>
        <fullName evidence="2">SnoaL-like domain-containing protein</fullName>
    </recommendedName>
</protein>
<sequence length="145" mass="17651">MTEIFLREIMMNNRELIIKLWFKMWLEQKDFGIDNIFADNVVYTECWGPRYSDKKTIKIWFDEWNTRGKVIKWDILQIFHHENQSVVQWIFECKMSNGDISSFEGISLILWNDSDKIIELKEFQCDINTYNPYENGKTPKFRDDF</sequence>
<accession>D6S7R2</accession>
<dbReference type="AlphaFoldDB" id="D6S7R2"/>
<name>D6S7R2_FINMA</name>
<dbReference type="InterPro" id="IPR032710">
    <property type="entry name" value="NTF2-like_dom_sf"/>
</dbReference>
<dbReference type="eggNOG" id="COG3631">
    <property type="taxonomic scope" value="Bacteria"/>
</dbReference>
<dbReference type="HOGENOM" id="CLU_123773_0_1_9"/>
<evidence type="ECO:0000313" key="1">
    <source>
        <dbReference type="EMBL" id="EFH94116.1"/>
    </source>
</evidence>
<dbReference type="Gene3D" id="3.10.450.50">
    <property type="match status" value="1"/>
</dbReference>